<evidence type="ECO:0000256" key="5">
    <source>
        <dbReference type="ARBA" id="ARBA00022679"/>
    </source>
</evidence>
<feature type="region of interest" description="Disordered" evidence="12">
    <location>
        <begin position="212"/>
        <end position="236"/>
    </location>
</feature>
<keyword evidence="4" id="KW-0723">Serine/threonine-protein kinase</keyword>
<dbReference type="InterPro" id="IPR050236">
    <property type="entry name" value="Ser_Thr_kinase_AGC"/>
</dbReference>
<protein>
    <recommendedName>
        <fullName evidence="3">Serine/threonine-protein kinase greatwall</fullName>
        <ecNumber evidence="2">2.7.11.1</ecNumber>
    </recommendedName>
    <alternativeName>
        <fullName evidence="9">Microtubule-associated serine/threonine-protein kinase-like</fullName>
    </alternativeName>
</protein>
<feature type="compositionally biased region" description="Polar residues" evidence="12">
    <location>
        <begin position="471"/>
        <end position="490"/>
    </location>
</feature>
<comment type="catalytic activity">
    <reaction evidence="11">
        <text>L-seryl-[protein] + ATP = O-phospho-L-seryl-[protein] + ADP + H(+)</text>
        <dbReference type="Rhea" id="RHEA:17989"/>
        <dbReference type="Rhea" id="RHEA-COMP:9863"/>
        <dbReference type="Rhea" id="RHEA-COMP:11604"/>
        <dbReference type="ChEBI" id="CHEBI:15378"/>
        <dbReference type="ChEBI" id="CHEBI:29999"/>
        <dbReference type="ChEBI" id="CHEBI:30616"/>
        <dbReference type="ChEBI" id="CHEBI:83421"/>
        <dbReference type="ChEBI" id="CHEBI:456216"/>
        <dbReference type="EC" id="2.7.11.1"/>
    </reaction>
</comment>
<dbReference type="InterPro" id="IPR008271">
    <property type="entry name" value="Ser/Thr_kinase_AS"/>
</dbReference>
<dbReference type="SMART" id="SM00220">
    <property type="entry name" value="S_TKc"/>
    <property type="match status" value="1"/>
</dbReference>
<proteinExistence type="inferred from homology"/>
<evidence type="ECO:0000256" key="2">
    <source>
        <dbReference type="ARBA" id="ARBA00012513"/>
    </source>
</evidence>
<feature type="domain" description="Protein kinase" evidence="13">
    <location>
        <begin position="13"/>
        <end position="891"/>
    </location>
</feature>
<keyword evidence="6" id="KW-0547">Nucleotide-binding</keyword>
<keyword evidence="5" id="KW-0808">Transferase</keyword>
<dbReference type="SUPFAM" id="SSF56112">
    <property type="entry name" value="Protein kinase-like (PK-like)"/>
    <property type="match status" value="1"/>
</dbReference>
<evidence type="ECO:0000256" key="4">
    <source>
        <dbReference type="ARBA" id="ARBA00022527"/>
    </source>
</evidence>
<dbReference type="Proteomes" id="UP001497525">
    <property type="component" value="Unassembled WGS sequence"/>
</dbReference>
<dbReference type="InterPro" id="IPR000719">
    <property type="entry name" value="Prot_kinase_dom"/>
</dbReference>
<feature type="compositionally biased region" description="Low complexity" evidence="12">
    <location>
        <begin position="217"/>
        <end position="236"/>
    </location>
</feature>
<evidence type="ECO:0000259" key="13">
    <source>
        <dbReference type="PROSITE" id="PS50011"/>
    </source>
</evidence>
<evidence type="ECO:0000313" key="16">
    <source>
        <dbReference type="Proteomes" id="UP001497525"/>
    </source>
</evidence>
<organism evidence="15 16">
    <name type="scientific">Calicophoron daubneyi</name>
    <name type="common">Rumen fluke</name>
    <name type="synonym">Paramphistomum daubneyi</name>
    <dbReference type="NCBI Taxonomy" id="300641"/>
    <lineage>
        <taxon>Eukaryota</taxon>
        <taxon>Metazoa</taxon>
        <taxon>Spiralia</taxon>
        <taxon>Lophotrochozoa</taxon>
        <taxon>Platyhelminthes</taxon>
        <taxon>Trematoda</taxon>
        <taxon>Digenea</taxon>
        <taxon>Plagiorchiida</taxon>
        <taxon>Pronocephalata</taxon>
        <taxon>Paramphistomoidea</taxon>
        <taxon>Paramphistomidae</taxon>
        <taxon>Calicophoron</taxon>
    </lineage>
</organism>
<evidence type="ECO:0000256" key="10">
    <source>
        <dbReference type="ARBA" id="ARBA00047899"/>
    </source>
</evidence>
<feature type="region of interest" description="Disordered" evidence="12">
    <location>
        <begin position="552"/>
        <end position="581"/>
    </location>
</feature>
<dbReference type="PANTHER" id="PTHR24356">
    <property type="entry name" value="SERINE/THREONINE-PROTEIN KINASE"/>
    <property type="match status" value="1"/>
</dbReference>
<dbReference type="Gene3D" id="1.10.510.10">
    <property type="entry name" value="Transferase(Phosphotransferase) domain 1"/>
    <property type="match status" value="2"/>
</dbReference>
<evidence type="ECO:0000259" key="14">
    <source>
        <dbReference type="PROSITE" id="PS51285"/>
    </source>
</evidence>
<dbReference type="GO" id="GO:0005524">
    <property type="term" value="F:ATP binding"/>
    <property type="evidence" value="ECO:0007669"/>
    <property type="project" value="UniProtKB-KW"/>
</dbReference>
<dbReference type="Gene3D" id="3.30.200.20">
    <property type="entry name" value="Phosphorylase Kinase, domain 1"/>
    <property type="match status" value="2"/>
</dbReference>
<dbReference type="Pfam" id="PF00069">
    <property type="entry name" value="Pkinase"/>
    <property type="match status" value="2"/>
</dbReference>
<name>A0AAV2TJR7_CALDB</name>
<feature type="region of interest" description="Disordered" evidence="12">
    <location>
        <begin position="441"/>
        <end position="493"/>
    </location>
</feature>
<keyword evidence="8" id="KW-0067">ATP-binding</keyword>
<evidence type="ECO:0000256" key="3">
    <source>
        <dbReference type="ARBA" id="ARBA00022148"/>
    </source>
</evidence>
<dbReference type="GO" id="GO:0004674">
    <property type="term" value="F:protein serine/threonine kinase activity"/>
    <property type="evidence" value="ECO:0007669"/>
    <property type="project" value="UniProtKB-KW"/>
</dbReference>
<dbReference type="GO" id="GO:0035556">
    <property type="term" value="P:intracellular signal transduction"/>
    <property type="evidence" value="ECO:0007669"/>
    <property type="project" value="TreeGrafter"/>
</dbReference>
<evidence type="ECO:0000256" key="9">
    <source>
        <dbReference type="ARBA" id="ARBA00033099"/>
    </source>
</evidence>
<gene>
    <name evidence="15" type="ORF">CDAUBV1_LOCUS11232</name>
</gene>
<feature type="domain" description="AGC-kinase C-terminal" evidence="14">
    <location>
        <begin position="893"/>
        <end position="943"/>
    </location>
</feature>
<dbReference type="PROSITE" id="PS00108">
    <property type="entry name" value="PROTEIN_KINASE_ST"/>
    <property type="match status" value="1"/>
</dbReference>
<dbReference type="EMBL" id="CAXLJL010000367">
    <property type="protein sequence ID" value="CAL5136945.1"/>
    <property type="molecule type" value="Genomic_DNA"/>
</dbReference>
<dbReference type="AlphaFoldDB" id="A0AAV2TJR7"/>
<sequence>MSGFCKAPSISDFQLIKPISRGAFGKVFLARKLGDEKLYAVKIVSKEVMRKKNLVDKVTAERDALALSKCPYIVHLYYSLQSLSHVYLIMEYLIGGDLKTLIMVTGYLKEAHAAIYTVEISIALKYLHAHGIIHRDLKPDNVLITSSGHLKLTDFGLSTITLNRRIQPSDLLDTPSVSTMPLEYYRTPGQLISLTTELSFSDTPAKNLTPEFSQQLSSGSTCPVVSSPGSSGTTTATKTDAAVKAVHEQSSVESMATELAAQLDYDKQERKEWRQTILKAIENVKHSESWLVPKQNSKNKKAASTRVNSALASFQRNSSLSEIVHEDSLLTLTEIFAGATQEELEEIKKFVSEYSTTQLLCAGLLVRQLSMPVFGSPPLGDTASQNSTVGPLRRSRSCSHSNSHEPYHTKRGRRLYGLRWSPTFKTSKQFCHSACLRRATLPPLPSSPGMESDDPMDGQKNNLEFPPETGLETSTASSQTVHNVPRSPNMTRKRSAVTFGSSSHVPLPESLDISPLSSHSGMFPECRQSPQVIISPLRSELGHLHLTSYVSCSPEPDKNQDSLSTTNSRHPSLSGVQETRPFSSILRRKTVPDLPFSSIEKIRLQQFYSPAQLSVEDLRYGLNLAEIDPSNPHMPRVSASPMIEGTPLRTPRVFRRHTGMKTHPGNIAISDVRTPPADQLSMFRVPTTNVRSIPAPNFDSSNHADTPLSAAHGTNSGFQCKFKRSVSLRTPPLALRAPPSSPVTPGSVPTAGCDLMNSIGSCSGRPDNERLLGTPEYLAPELLISSSGRGEPETAAVDWWALGVILFEMLTGCTPFADDTVEAVFQNILNSDIPWPTSAKVNMSPSDNGSEQAAECEELSPAAVEIITGLLSRSPADRLAVAARLRSYPFLSAVGDWDQLDKLEMPFIPCPDNSTDTSYFQIRNELNDYQVSYSGTDLQTQRS</sequence>
<evidence type="ECO:0000256" key="6">
    <source>
        <dbReference type="ARBA" id="ARBA00022741"/>
    </source>
</evidence>
<evidence type="ECO:0000313" key="15">
    <source>
        <dbReference type="EMBL" id="CAL5136945.1"/>
    </source>
</evidence>
<evidence type="ECO:0000256" key="7">
    <source>
        <dbReference type="ARBA" id="ARBA00022777"/>
    </source>
</evidence>
<dbReference type="EC" id="2.7.11.1" evidence="2"/>
<evidence type="ECO:0000256" key="1">
    <source>
        <dbReference type="ARBA" id="ARBA00009903"/>
    </source>
</evidence>
<reference evidence="15" key="1">
    <citation type="submission" date="2024-06" db="EMBL/GenBank/DDBJ databases">
        <authorList>
            <person name="Liu X."/>
            <person name="Lenzi L."/>
            <person name="Haldenby T S."/>
            <person name="Uol C."/>
        </authorList>
    </citation>
    <scope>NUCLEOTIDE SEQUENCE</scope>
</reference>
<dbReference type="InterPro" id="IPR000961">
    <property type="entry name" value="AGC-kinase_C"/>
</dbReference>
<evidence type="ECO:0000256" key="8">
    <source>
        <dbReference type="ARBA" id="ARBA00022840"/>
    </source>
</evidence>
<dbReference type="GO" id="GO:0005634">
    <property type="term" value="C:nucleus"/>
    <property type="evidence" value="ECO:0007669"/>
    <property type="project" value="TreeGrafter"/>
</dbReference>
<dbReference type="PROSITE" id="PS50011">
    <property type="entry name" value="PROTEIN_KINASE_DOM"/>
    <property type="match status" value="1"/>
</dbReference>
<dbReference type="PANTHER" id="PTHR24356:SF1">
    <property type="entry name" value="SERINE_THREONINE-PROTEIN KINASE GREATWALL"/>
    <property type="match status" value="1"/>
</dbReference>
<feature type="compositionally biased region" description="Polar residues" evidence="12">
    <location>
        <begin position="561"/>
        <end position="581"/>
    </location>
</feature>
<keyword evidence="7" id="KW-0418">Kinase</keyword>
<evidence type="ECO:0000256" key="12">
    <source>
        <dbReference type="SAM" id="MobiDB-lite"/>
    </source>
</evidence>
<comment type="caution">
    <text evidence="15">The sequence shown here is derived from an EMBL/GenBank/DDBJ whole genome shotgun (WGS) entry which is preliminary data.</text>
</comment>
<feature type="region of interest" description="Disordered" evidence="12">
    <location>
        <begin position="379"/>
        <end position="410"/>
    </location>
</feature>
<accession>A0AAV2TJR7</accession>
<dbReference type="PROSITE" id="PS51285">
    <property type="entry name" value="AGC_KINASE_CTER"/>
    <property type="match status" value="1"/>
</dbReference>
<dbReference type="FunFam" id="3.30.200.20:FF:000550">
    <property type="entry name" value="Serine/threonine-protein kinase greatwall"/>
    <property type="match status" value="1"/>
</dbReference>
<evidence type="ECO:0000256" key="11">
    <source>
        <dbReference type="ARBA" id="ARBA00048679"/>
    </source>
</evidence>
<comment type="catalytic activity">
    <reaction evidence="10">
        <text>L-threonyl-[protein] + ATP = O-phospho-L-threonyl-[protein] + ADP + H(+)</text>
        <dbReference type="Rhea" id="RHEA:46608"/>
        <dbReference type="Rhea" id="RHEA-COMP:11060"/>
        <dbReference type="Rhea" id="RHEA-COMP:11605"/>
        <dbReference type="ChEBI" id="CHEBI:15378"/>
        <dbReference type="ChEBI" id="CHEBI:30013"/>
        <dbReference type="ChEBI" id="CHEBI:30616"/>
        <dbReference type="ChEBI" id="CHEBI:61977"/>
        <dbReference type="ChEBI" id="CHEBI:456216"/>
        <dbReference type="EC" id="2.7.11.1"/>
    </reaction>
</comment>
<comment type="similarity">
    <text evidence="1">Belongs to the protein kinase superfamily. AGC Ser/Thr protein kinase family.</text>
</comment>
<dbReference type="InterPro" id="IPR011009">
    <property type="entry name" value="Kinase-like_dom_sf"/>
</dbReference>